<comment type="caution">
    <text evidence="2">The sequence shown here is derived from an EMBL/GenBank/DDBJ whole genome shotgun (WGS) entry which is preliminary data.</text>
</comment>
<sequence length="129" mass="13943">MQPMDGISYKKWMERAAGLFLSALIAVLLTMLFLAVFAFAMLKGNLSASVEKIGLIVMSVMACFVGGFLCGKKNTKKRYLWGLGVGVLYCLFFGVIRIGMGQAFVTDTTAFFTMMLYCAAGGMLGGMLS</sequence>
<dbReference type="Proteomes" id="UP000262524">
    <property type="component" value="Unassembled WGS sequence"/>
</dbReference>
<dbReference type="Proteomes" id="UP000284621">
    <property type="component" value="Unassembled WGS sequence"/>
</dbReference>
<dbReference type="AlphaFoldDB" id="A0A374NI05"/>
<evidence type="ECO:0000313" key="3">
    <source>
        <dbReference type="EMBL" id="RHC65022.1"/>
    </source>
</evidence>
<dbReference type="InterPro" id="IPR023804">
    <property type="entry name" value="DUF3792_TM"/>
</dbReference>
<gene>
    <name evidence="3" type="ORF">DW833_06945</name>
    <name evidence="2" type="ORF">DXD91_10440</name>
</gene>
<proteinExistence type="predicted"/>
<protein>
    <submittedName>
        <fullName evidence="2">TIGR04086 family membrane protein</fullName>
    </submittedName>
</protein>
<feature type="transmembrane region" description="Helical" evidence="1">
    <location>
        <begin position="53"/>
        <end position="71"/>
    </location>
</feature>
<evidence type="ECO:0000313" key="4">
    <source>
        <dbReference type="Proteomes" id="UP000262524"/>
    </source>
</evidence>
<keyword evidence="5" id="KW-1185">Reference proteome</keyword>
<evidence type="ECO:0000313" key="5">
    <source>
        <dbReference type="Proteomes" id="UP000284621"/>
    </source>
</evidence>
<dbReference type="Pfam" id="PF12670">
    <property type="entry name" value="DUF3792"/>
    <property type="match status" value="1"/>
</dbReference>
<dbReference type="EMBL" id="QSOE01000072">
    <property type="protein sequence ID" value="RGI85087.1"/>
    <property type="molecule type" value="Genomic_DNA"/>
</dbReference>
<accession>A0A374NI05</accession>
<feature type="transmembrane region" description="Helical" evidence="1">
    <location>
        <begin position="20"/>
        <end position="41"/>
    </location>
</feature>
<evidence type="ECO:0000256" key="1">
    <source>
        <dbReference type="SAM" id="Phobius"/>
    </source>
</evidence>
<dbReference type="EMBL" id="QSID01000007">
    <property type="protein sequence ID" value="RHC65022.1"/>
    <property type="molecule type" value="Genomic_DNA"/>
</dbReference>
<evidence type="ECO:0000313" key="2">
    <source>
        <dbReference type="EMBL" id="RGI85087.1"/>
    </source>
</evidence>
<keyword evidence="1" id="KW-1133">Transmembrane helix</keyword>
<keyword evidence="1" id="KW-0472">Membrane</keyword>
<organism evidence="2 4">
    <name type="scientific">Anaerobutyricum hallii</name>
    <dbReference type="NCBI Taxonomy" id="39488"/>
    <lineage>
        <taxon>Bacteria</taxon>
        <taxon>Bacillati</taxon>
        <taxon>Bacillota</taxon>
        <taxon>Clostridia</taxon>
        <taxon>Lachnospirales</taxon>
        <taxon>Lachnospiraceae</taxon>
        <taxon>Anaerobutyricum</taxon>
    </lineage>
</organism>
<reference evidence="4 5" key="1">
    <citation type="submission" date="2018-08" db="EMBL/GenBank/DDBJ databases">
        <title>A genome reference for cultivated species of the human gut microbiota.</title>
        <authorList>
            <person name="Zou Y."/>
            <person name="Xue W."/>
            <person name="Luo G."/>
        </authorList>
    </citation>
    <scope>NUCLEOTIDE SEQUENCE [LARGE SCALE GENOMIC DNA]</scope>
    <source>
        <strain evidence="3 5">AM34-3LB</strain>
        <strain evidence="2 4">TM10-1AC</strain>
    </source>
</reference>
<feature type="transmembrane region" description="Helical" evidence="1">
    <location>
        <begin position="110"/>
        <end position="128"/>
    </location>
</feature>
<dbReference type="NCBIfam" id="TIGR04086">
    <property type="entry name" value="TIGR04086_membr"/>
    <property type="match status" value="1"/>
</dbReference>
<keyword evidence="1" id="KW-0812">Transmembrane</keyword>
<feature type="transmembrane region" description="Helical" evidence="1">
    <location>
        <begin position="78"/>
        <end position="98"/>
    </location>
</feature>
<name>A0A374NI05_9FIRM</name>